<dbReference type="Pfam" id="PF00849">
    <property type="entry name" value="PseudoU_synth_2"/>
    <property type="match status" value="1"/>
</dbReference>
<dbReference type="Pfam" id="PF01479">
    <property type="entry name" value="S4"/>
    <property type="match status" value="1"/>
</dbReference>
<dbReference type="SUPFAM" id="SSF55120">
    <property type="entry name" value="Pseudouridine synthase"/>
    <property type="match status" value="1"/>
</dbReference>
<dbReference type="InterPro" id="IPR042092">
    <property type="entry name" value="PsdUridine_s_RsuA/RluB/E/F_cat"/>
</dbReference>
<dbReference type="NCBIfam" id="NF008097">
    <property type="entry name" value="PRK10839.1"/>
    <property type="match status" value="1"/>
</dbReference>
<dbReference type="InterPro" id="IPR018496">
    <property type="entry name" value="PsdUridine_synth_RsuA/RluB_CS"/>
</dbReference>
<evidence type="ECO:0000256" key="6">
    <source>
        <dbReference type="PROSITE-ProRule" id="PRU00182"/>
    </source>
</evidence>
<feature type="domain" description="RNA-binding S4" evidence="8">
    <location>
        <begin position="1"/>
        <end position="62"/>
    </location>
</feature>
<evidence type="ECO:0000259" key="8">
    <source>
        <dbReference type="SMART" id="SM00363"/>
    </source>
</evidence>
<proteinExistence type="inferred from homology"/>
<dbReference type="PANTHER" id="PTHR47683:SF4">
    <property type="entry name" value="PSEUDOURIDINE SYNTHASE"/>
    <property type="match status" value="1"/>
</dbReference>
<evidence type="ECO:0000256" key="5">
    <source>
        <dbReference type="ARBA" id="ARBA00037590"/>
    </source>
</evidence>
<evidence type="ECO:0000313" key="9">
    <source>
        <dbReference type="EMBL" id="KEQ19501.1"/>
    </source>
</evidence>
<dbReference type="SUPFAM" id="SSF55174">
    <property type="entry name" value="Alpha-L RNA-binding motif"/>
    <property type="match status" value="1"/>
</dbReference>
<dbReference type="InterPro" id="IPR020103">
    <property type="entry name" value="PsdUridine_synth_cat_dom_sf"/>
</dbReference>
<comment type="catalytic activity">
    <reaction evidence="4">
        <text>uridine(516) in 16S rRNA = pseudouridine(516) in 16S rRNA</text>
        <dbReference type="Rhea" id="RHEA:38867"/>
        <dbReference type="Rhea" id="RHEA-COMP:10089"/>
        <dbReference type="Rhea" id="RHEA-COMP:10090"/>
        <dbReference type="ChEBI" id="CHEBI:65314"/>
        <dbReference type="ChEBI" id="CHEBI:65315"/>
        <dbReference type="EC" id="5.4.99.19"/>
    </reaction>
</comment>
<dbReference type="InterPro" id="IPR006145">
    <property type="entry name" value="PsdUridine_synth_RsuA/RluA"/>
</dbReference>
<dbReference type="SMART" id="SM00363">
    <property type="entry name" value="S4"/>
    <property type="match status" value="1"/>
</dbReference>
<dbReference type="Gene3D" id="3.10.290.10">
    <property type="entry name" value="RNA-binding S4 domain"/>
    <property type="match status" value="1"/>
</dbReference>
<dbReference type="InterPro" id="IPR000748">
    <property type="entry name" value="PsdUridine_synth_RsuA/RluB/E/F"/>
</dbReference>
<dbReference type="Gene3D" id="3.30.70.1560">
    <property type="entry name" value="Alpha-L RNA-binding motif"/>
    <property type="match status" value="1"/>
</dbReference>
<gene>
    <name evidence="9" type="ORF">GZ78_06125</name>
</gene>
<evidence type="ECO:0000256" key="3">
    <source>
        <dbReference type="ARBA" id="ARBA00023235"/>
    </source>
</evidence>
<dbReference type="InterPro" id="IPR050343">
    <property type="entry name" value="RsuA_PseudoU_synthase"/>
</dbReference>
<dbReference type="AlphaFoldDB" id="A0A081NM28"/>
<accession>A0A081NM28</accession>
<evidence type="ECO:0000313" key="10">
    <source>
        <dbReference type="Proteomes" id="UP000028073"/>
    </source>
</evidence>
<dbReference type="NCBIfam" id="TIGR00093">
    <property type="entry name" value="pseudouridine synthase"/>
    <property type="match status" value="1"/>
</dbReference>
<dbReference type="EC" id="5.4.99.-" evidence="7"/>
<dbReference type="InterPro" id="IPR036986">
    <property type="entry name" value="S4_RNA-bd_sf"/>
</dbReference>
<keyword evidence="2 6" id="KW-0694">RNA-binding</keyword>
<dbReference type="OrthoDB" id="9807213at2"/>
<keyword evidence="10" id="KW-1185">Reference proteome</keyword>
<evidence type="ECO:0000256" key="4">
    <source>
        <dbReference type="ARBA" id="ARBA00036749"/>
    </source>
</evidence>
<keyword evidence="3 7" id="KW-0413">Isomerase</keyword>
<evidence type="ECO:0000256" key="2">
    <source>
        <dbReference type="ARBA" id="ARBA00022884"/>
    </source>
</evidence>
<comment type="function">
    <text evidence="5">Responsible for synthesis of pseudouridine from uracil-516 in 16S ribosomal RNA.</text>
</comment>
<dbReference type="GO" id="GO:0160136">
    <property type="term" value="F:16S rRNA pseudouridine(516) synthase activity"/>
    <property type="evidence" value="ECO:0007669"/>
    <property type="project" value="UniProtKB-EC"/>
</dbReference>
<dbReference type="PROSITE" id="PS50889">
    <property type="entry name" value="S4"/>
    <property type="match status" value="1"/>
</dbReference>
<reference evidence="9 10" key="1">
    <citation type="submission" date="2014-06" db="EMBL/GenBank/DDBJ databases">
        <title>Whole Genome Sequences of Three Symbiotic Endozoicomonas Bacteria.</title>
        <authorList>
            <person name="Neave M.J."/>
            <person name="Apprill A."/>
            <person name="Voolstra C.R."/>
        </authorList>
    </citation>
    <scope>NUCLEOTIDE SEQUENCE [LARGE SCALE GENOMIC DNA]</scope>
    <source>
        <strain evidence="9 10">DSM 25634</strain>
    </source>
</reference>
<dbReference type="CDD" id="cd00165">
    <property type="entry name" value="S4"/>
    <property type="match status" value="1"/>
</dbReference>
<dbReference type="Proteomes" id="UP000028073">
    <property type="component" value="Unassembled WGS sequence"/>
</dbReference>
<comment type="caution">
    <text evidence="9">The sequence shown here is derived from an EMBL/GenBank/DDBJ whole genome shotgun (WGS) entry which is preliminary data.</text>
</comment>
<evidence type="ECO:0000256" key="7">
    <source>
        <dbReference type="RuleBase" id="RU003887"/>
    </source>
</evidence>
<dbReference type="eggNOG" id="COG1187">
    <property type="taxonomic scope" value="Bacteria"/>
</dbReference>
<name>A0A081NM28_9GAMM</name>
<dbReference type="STRING" id="1137799.GZ78_06125"/>
<comment type="similarity">
    <text evidence="1 7">Belongs to the pseudouridine synthase RsuA family.</text>
</comment>
<dbReference type="GO" id="GO:0003723">
    <property type="term" value="F:RNA binding"/>
    <property type="evidence" value="ECO:0007669"/>
    <property type="project" value="UniProtKB-KW"/>
</dbReference>
<dbReference type="PROSITE" id="PS01149">
    <property type="entry name" value="PSI_RSU"/>
    <property type="match status" value="1"/>
</dbReference>
<dbReference type="GO" id="GO:0000455">
    <property type="term" value="P:enzyme-directed rRNA pseudouridine synthesis"/>
    <property type="evidence" value="ECO:0007669"/>
    <property type="project" value="UniProtKB-ARBA"/>
</dbReference>
<dbReference type="RefSeq" id="WP_034833378.1">
    <property type="nucleotide sequence ID" value="NZ_JOKH01000001.1"/>
</dbReference>
<protein>
    <recommendedName>
        <fullName evidence="7">Pseudouridine synthase</fullName>
        <ecNumber evidence="7">5.4.99.-</ecNumber>
    </recommendedName>
</protein>
<dbReference type="PANTHER" id="PTHR47683">
    <property type="entry name" value="PSEUDOURIDINE SYNTHASE FAMILY PROTEIN-RELATED"/>
    <property type="match status" value="1"/>
</dbReference>
<sequence length="233" mass="25999">MRLDKFLCESTELTRSEAKRLLKTGSVSVDGTTIKNPAQKIASDSEVLLDGEKLSLVGFRYLMLNKPADTLCSTLAGTRAEMYPSIIELLDVVKSDRLRIAGRLDVDTTGLVLVTDDGQWSHRITSPGKECGKRYRVELDSPLDKTAVELFAEGIQLKGEKKLTRPAQLEFLSDQEVLLTIHEGRYHQVKRMFAALGNHVVALHREKIGSITLDPSLEAGEWRYLTEDEVNSV</sequence>
<dbReference type="InterPro" id="IPR002942">
    <property type="entry name" value="S4_RNA-bd"/>
</dbReference>
<dbReference type="EMBL" id="JOKH01000001">
    <property type="protein sequence ID" value="KEQ19501.1"/>
    <property type="molecule type" value="Genomic_DNA"/>
</dbReference>
<dbReference type="InterPro" id="IPR020094">
    <property type="entry name" value="TruA/RsuA/RluB/E/F_N"/>
</dbReference>
<dbReference type="FunFam" id="3.30.70.1560:FF:000001">
    <property type="entry name" value="Pseudouridine synthase"/>
    <property type="match status" value="1"/>
</dbReference>
<dbReference type="CDD" id="cd02553">
    <property type="entry name" value="PseudoU_synth_RsuA"/>
    <property type="match status" value="1"/>
</dbReference>
<dbReference type="GO" id="GO:0005829">
    <property type="term" value="C:cytosol"/>
    <property type="evidence" value="ECO:0007669"/>
    <property type="project" value="UniProtKB-ARBA"/>
</dbReference>
<evidence type="ECO:0000256" key="1">
    <source>
        <dbReference type="ARBA" id="ARBA00008348"/>
    </source>
</evidence>
<organism evidence="9 10">
    <name type="scientific">Endozoicomonas numazuensis</name>
    <dbReference type="NCBI Taxonomy" id="1137799"/>
    <lineage>
        <taxon>Bacteria</taxon>
        <taxon>Pseudomonadati</taxon>
        <taxon>Pseudomonadota</taxon>
        <taxon>Gammaproteobacteria</taxon>
        <taxon>Oceanospirillales</taxon>
        <taxon>Endozoicomonadaceae</taxon>
        <taxon>Endozoicomonas</taxon>
    </lineage>
</organism>
<dbReference type="Gene3D" id="3.30.70.580">
    <property type="entry name" value="Pseudouridine synthase I, catalytic domain, N-terminal subdomain"/>
    <property type="match status" value="1"/>
</dbReference>